<feature type="region of interest" description="Disordered" evidence="2">
    <location>
        <begin position="301"/>
        <end position="435"/>
    </location>
</feature>
<dbReference type="Pfam" id="PF18998">
    <property type="entry name" value="Flg_new_2"/>
    <property type="match status" value="1"/>
</dbReference>
<feature type="compositionally biased region" description="Low complexity" evidence="2">
    <location>
        <begin position="307"/>
        <end position="318"/>
    </location>
</feature>
<comment type="subcellular location">
    <subcellularLocation>
        <location evidence="1">Cell envelope</location>
    </subcellularLocation>
</comment>
<feature type="compositionally biased region" description="Low complexity" evidence="2">
    <location>
        <begin position="335"/>
        <end position="363"/>
    </location>
</feature>
<protein>
    <recommendedName>
        <fullName evidence="4">Bacterial repeat domain-containing protein</fullName>
    </recommendedName>
</protein>
<gene>
    <name evidence="5" type="ORF">G9470_20520</name>
</gene>
<accession>A0ABX1VY90</accession>
<reference evidence="5 6" key="1">
    <citation type="submission" date="2020-03" db="EMBL/GenBank/DDBJ databases">
        <title>Genome Sequence of industrial isolate, B5A.</title>
        <authorList>
            <person name="Sharma S."/>
            <person name="Patil P.B."/>
            <person name="Korpole S."/>
        </authorList>
    </citation>
    <scope>NUCLEOTIDE SEQUENCE [LARGE SCALE GENOMIC DNA]</scope>
    <source>
        <strain evidence="5 6">PI-S10-B5A</strain>
    </source>
</reference>
<evidence type="ECO:0000313" key="5">
    <source>
        <dbReference type="EMBL" id="NNJ32151.1"/>
    </source>
</evidence>
<dbReference type="Pfam" id="PF09479">
    <property type="entry name" value="Flg_new"/>
    <property type="match status" value="2"/>
</dbReference>
<feature type="compositionally biased region" description="Basic and acidic residues" evidence="2">
    <location>
        <begin position="322"/>
        <end position="334"/>
    </location>
</feature>
<feature type="non-terminal residue" evidence="5">
    <location>
        <position position="1440"/>
    </location>
</feature>
<feature type="chain" id="PRO_5045185623" description="Bacterial repeat domain-containing protein" evidence="3">
    <location>
        <begin position="38"/>
        <end position="1440"/>
    </location>
</feature>
<keyword evidence="3" id="KW-0732">Signal</keyword>
<evidence type="ECO:0000259" key="4">
    <source>
        <dbReference type="Pfam" id="PF18998"/>
    </source>
</evidence>
<evidence type="ECO:0000256" key="3">
    <source>
        <dbReference type="SAM" id="SignalP"/>
    </source>
</evidence>
<dbReference type="InterPro" id="IPR044060">
    <property type="entry name" value="Bacterial_rp_domain"/>
</dbReference>
<name>A0ABX1VY90_9FIRM</name>
<dbReference type="EMBL" id="JAAOXG010000053">
    <property type="protein sequence ID" value="NNJ32151.1"/>
    <property type="molecule type" value="Genomic_DNA"/>
</dbReference>
<dbReference type="InterPro" id="IPR013378">
    <property type="entry name" value="InlB-like_B-rpt"/>
</dbReference>
<dbReference type="Proteomes" id="UP000539052">
    <property type="component" value="Unassembled WGS sequence"/>
</dbReference>
<feature type="compositionally biased region" description="Polar residues" evidence="2">
    <location>
        <begin position="367"/>
        <end position="415"/>
    </location>
</feature>
<keyword evidence="6" id="KW-1185">Reference proteome</keyword>
<feature type="region of interest" description="Disordered" evidence="2">
    <location>
        <begin position="185"/>
        <end position="282"/>
    </location>
</feature>
<comment type="caution">
    <text evidence="5">The sequence shown here is derived from an EMBL/GenBank/DDBJ whole genome shotgun (WGS) entry which is preliminary data.</text>
</comment>
<feature type="signal peptide" evidence="3">
    <location>
        <begin position="1"/>
        <end position="37"/>
    </location>
</feature>
<evidence type="ECO:0000313" key="6">
    <source>
        <dbReference type="Proteomes" id="UP000539052"/>
    </source>
</evidence>
<feature type="domain" description="Bacterial repeat" evidence="4">
    <location>
        <begin position="1133"/>
        <end position="1191"/>
    </location>
</feature>
<dbReference type="RefSeq" id="WP_170823256.1">
    <property type="nucleotide sequence ID" value="NZ_JAAOXG010000053.1"/>
</dbReference>
<evidence type="ECO:0000256" key="2">
    <source>
        <dbReference type="SAM" id="MobiDB-lite"/>
    </source>
</evidence>
<sequence>MKKRKRSRIPSRTLYCFQKRLLAFLLAAAMILANVGADTNQVYAASSSESVTFSVGGSQLIKAIEDAIVNGNEVTAEDLDFTNGKIAEFKELFFGKGKIYEAFPELEGEGVDAQLRVFVRIPENADDMYMVTGDEEIVFLYVNNGENTISCSTEITRMDDGVEKVKKTNRITVRSYESAFGKEEVNVVTKPEQPTVTGETKVPETATPAKDEKAVETAPVKETTAAEETVSAPEETTAAPETPSKLPEETITAPAESQTEAPAEETVKEAAESEEIPVPESKVSEPVASIIRHNAPVVAAKENGGVTEASEISEETAAVDPENVRESKETEASTKAETTQVETIQAETTQVETTQAETVQAEIPKAESTQAETSQVETTQPETTQAPAESQSSSAGKNTAGDTTKVASETASPSESKPVPETPASETKASPAGTADLVGMGYCSTAKAYTVTINQLKALEDYDGYKISYTINPEASARIIEGPRGVEEGQELTFGVKNQIGYAIESVTANGQILKSDSATDNTDGSQTTWYSVPEIYEDQEVEVHMSETGEHPEFSSELVMEDGTIIRLHAPEGVLPAGVKASAVVVTGIGDAVKDKVEAQAKANGEAKEVISSLSYNIDLLDRSGNKLDNQIWNGSVQVTFSGTAMENHSKKADSVEVVYVATTKEEEPLADVTAADVTSVEPVSEELSVQENKGVNEITFEAEHFSTYTIIFNKIIGSLSVPLNIVKYDSGNAVSIGTNATRNTAFWYDTPVSITDITPTVSGYTFEKATIGKNYVSGDVIQSLEYKRTDFLMYTLKYKTSSSDWLNVGNNGIYLWYSENGITVQFNANGGQGSVASKIAKPGETIDLPDGSTLTRPDYRFMGWSESPDGGKITAKGNAGYNEVYTDTFTIKANETVKPKTLYAIWAQTGGKATGRLWIAVLNDGGDLPAEPRNQDNRNYVFIYTDKDRPYKTIGNSDNLLNYINPLITVTGKDNVQENLKDKFYQVTAKWIKENLNSNQYIEWYVIKYESDACGTEGWHVDGIIRNNKSFYVDYAGNENTGGLTPDGHEYTLNTDVTVAEAGGYESGIWIPLKKDGYVFNGWNTKPDGSGEAFNEGSSFKLTQEFINANHSATANTVTLYAQWKLKNSVQINYRAVGGGKVSLSSENLNPDFGVSKGSTATADNGYKFSGWYRDTECNDLASASNNFTPERPVDGWVDGTTFYAKFVVDENQTLNYKIKYFYNNTEDAGAEENKRVLVADPTVNEVPLKDKVGYKLSDKPYSPQLPTVITGENNVINVYYDSAEVHYAVNAYYQVNGEYAEQPTYSYIRNGYTESVAELAEEDWKVKKLGYVFDEAKENVLSGVIAGDGSLILKIYFKQQFTVTYTPGTQGTFESQNVKGLDYNAATPEFNGTPTGKPGYVFTGWSPTLEPTVIADVNYEAQWSLKDNVKINFQAVG</sequence>
<proteinExistence type="predicted"/>
<dbReference type="InterPro" id="IPR042229">
    <property type="entry name" value="Listeria/Bacterioides_rpt_sf"/>
</dbReference>
<evidence type="ECO:0000256" key="1">
    <source>
        <dbReference type="ARBA" id="ARBA00004196"/>
    </source>
</evidence>
<dbReference type="Gene3D" id="2.60.40.4270">
    <property type="entry name" value="Listeria-Bacteroides repeat domain"/>
    <property type="match status" value="2"/>
</dbReference>
<feature type="compositionally biased region" description="Low complexity" evidence="2">
    <location>
        <begin position="216"/>
        <end position="245"/>
    </location>
</feature>
<organism evidence="5 6">
    <name type="scientific">Lacrimispora defluvii</name>
    <dbReference type="NCBI Taxonomy" id="2719233"/>
    <lineage>
        <taxon>Bacteria</taxon>
        <taxon>Bacillati</taxon>
        <taxon>Bacillota</taxon>
        <taxon>Clostridia</taxon>
        <taxon>Lachnospirales</taxon>
        <taxon>Lachnospiraceae</taxon>
        <taxon>Lacrimispora</taxon>
    </lineage>
</organism>